<evidence type="ECO:0000256" key="2">
    <source>
        <dbReference type="ARBA" id="ARBA00007520"/>
    </source>
</evidence>
<evidence type="ECO:0000313" key="14">
    <source>
        <dbReference type="Proteomes" id="UP000006039"/>
    </source>
</evidence>
<dbReference type="PANTHER" id="PTHR23501">
    <property type="entry name" value="MAJOR FACILITATOR SUPERFAMILY"/>
    <property type="match status" value="1"/>
</dbReference>
<feature type="transmembrane region" description="Helical" evidence="10">
    <location>
        <begin position="187"/>
        <end position="206"/>
    </location>
</feature>
<dbReference type="AlphaFoldDB" id="J3PAU6"/>
<evidence type="ECO:0000256" key="8">
    <source>
        <dbReference type="ARBA" id="ARBA00023180"/>
    </source>
</evidence>
<dbReference type="EMBL" id="GL385400">
    <property type="protein sequence ID" value="EJT71362.1"/>
    <property type="molecule type" value="Genomic_DNA"/>
</dbReference>
<dbReference type="FunCoup" id="J3PAU6">
    <property type="interactions" value="61"/>
</dbReference>
<keyword evidence="7 10" id="KW-0472">Membrane</keyword>
<feature type="domain" description="Major facilitator superfamily (MFS) profile" evidence="11">
    <location>
        <begin position="122"/>
        <end position="622"/>
    </location>
</feature>
<keyword evidence="5 10" id="KW-0812">Transmembrane</keyword>
<evidence type="ECO:0000313" key="13">
    <source>
        <dbReference type="EnsemblFungi" id="EJT71362"/>
    </source>
</evidence>
<protein>
    <submittedName>
        <fullName evidence="12">Major facilitator superfamily transporter</fullName>
    </submittedName>
</protein>
<evidence type="ECO:0000256" key="4">
    <source>
        <dbReference type="ARBA" id="ARBA00022475"/>
    </source>
</evidence>
<evidence type="ECO:0000256" key="6">
    <source>
        <dbReference type="ARBA" id="ARBA00022989"/>
    </source>
</evidence>
<keyword evidence="6 10" id="KW-1133">Transmembrane helix</keyword>
<dbReference type="eggNOG" id="KOG0254">
    <property type="taxonomic scope" value="Eukaryota"/>
</dbReference>
<reference evidence="13" key="5">
    <citation type="submission" date="2018-04" db="UniProtKB">
        <authorList>
            <consortium name="EnsemblFungi"/>
        </authorList>
    </citation>
    <scope>IDENTIFICATION</scope>
    <source>
        <strain evidence="13">R3-111a-1</strain>
    </source>
</reference>
<feature type="compositionally biased region" description="Low complexity" evidence="9">
    <location>
        <begin position="17"/>
        <end position="28"/>
    </location>
</feature>
<dbReference type="CDD" id="cd17502">
    <property type="entry name" value="MFS_Azr1_MDR_like"/>
    <property type="match status" value="1"/>
</dbReference>
<reference evidence="12" key="3">
    <citation type="submission" date="2010-09" db="EMBL/GenBank/DDBJ databases">
        <title>Annotation of Gaeumannomyces graminis var. tritici R3-111a-1.</title>
        <authorList>
            <consortium name="The Broad Institute Genome Sequencing Platform"/>
            <person name="Ma L.-J."/>
            <person name="Dead R."/>
            <person name="Young S.K."/>
            <person name="Zeng Q."/>
            <person name="Gargeya S."/>
            <person name="Fitzgerald M."/>
            <person name="Haas B."/>
            <person name="Abouelleil A."/>
            <person name="Alvarado L."/>
            <person name="Arachchi H.M."/>
            <person name="Berlin A."/>
            <person name="Brown A."/>
            <person name="Chapman S.B."/>
            <person name="Chen Z."/>
            <person name="Dunbar C."/>
            <person name="Freedman E."/>
            <person name="Gearin G."/>
            <person name="Gellesch M."/>
            <person name="Goldberg J."/>
            <person name="Griggs A."/>
            <person name="Gujja S."/>
            <person name="Heiman D."/>
            <person name="Howarth C."/>
            <person name="Larson L."/>
            <person name="Lui A."/>
            <person name="MacDonald P.J.P."/>
            <person name="Mehta T."/>
            <person name="Montmayeur A."/>
            <person name="Murphy C."/>
            <person name="Neiman D."/>
            <person name="Pearson M."/>
            <person name="Priest M."/>
            <person name="Roberts A."/>
            <person name="Saif S."/>
            <person name="Shea T."/>
            <person name="Shenoy N."/>
            <person name="Sisk P."/>
            <person name="Stolte C."/>
            <person name="Sykes S."/>
            <person name="Yandava C."/>
            <person name="Wortman J."/>
            <person name="Nusbaum C."/>
            <person name="Birren B."/>
        </authorList>
    </citation>
    <scope>NUCLEOTIDE SEQUENCE</scope>
    <source>
        <strain evidence="12">R3-111a-1</strain>
    </source>
</reference>
<dbReference type="FunFam" id="1.20.1250.20:FF:000489">
    <property type="entry name" value="MFS general substrate transporter"/>
    <property type="match status" value="1"/>
</dbReference>
<keyword evidence="4" id="KW-1003">Cell membrane</keyword>
<feature type="transmembrane region" description="Helical" evidence="10">
    <location>
        <begin position="397"/>
        <end position="418"/>
    </location>
</feature>
<evidence type="ECO:0000256" key="10">
    <source>
        <dbReference type="SAM" id="Phobius"/>
    </source>
</evidence>
<dbReference type="Proteomes" id="UP000006039">
    <property type="component" value="Unassembled WGS sequence"/>
</dbReference>
<feature type="transmembrane region" description="Helical" evidence="10">
    <location>
        <begin position="245"/>
        <end position="266"/>
    </location>
</feature>
<dbReference type="InterPro" id="IPR011701">
    <property type="entry name" value="MFS"/>
</dbReference>
<dbReference type="FunFam" id="1.20.1250.20:FF:000196">
    <property type="entry name" value="MFS toxin efflux pump (AflT)"/>
    <property type="match status" value="1"/>
</dbReference>
<keyword evidence="8" id="KW-0325">Glycoprotein</keyword>
<evidence type="ECO:0000256" key="3">
    <source>
        <dbReference type="ARBA" id="ARBA00022448"/>
    </source>
</evidence>
<dbReference type="HOGENOM" id="CLU_000960_22_1_1"/>
<feature type="transmembrane region" description="Helical" evidence="10">
    <location>
        <begin position="272"/>
        <end position="295"/>
    </location>
</feature>
<evidence type="ECO:0000256" key="5">
    <source>
        <dbReference type="ARBA" id="ARBA00022692"/>
    </source>
</evidence>
<dbReference type="OrthoDB" id="10021397at2759"/>
<proteinExistence type="inferred from homology"/>
<feature type="region of interest" description="Disordered" evidence="9">
    <location>
        <begin position="1"/>
        <end position="109"/>
    </location>
</feature>
<dbReference type="RefSeq" id="XP_009226759.1">
    <property type="nucleotide sequence ID" value="XM_009228495.1"/>
</dbReference>
<feature type="transmembrane region" description="Helical" evidence="10">
    <location>
        <begin position="212"/>
        <end position="233"/>
    </location>
</feature>
<dbReference type="PRINTS" id="PR01036">
    <property type="entry name" value="TCRTETB"/>
</dbReference>
<dbReference type="GO" id="GO:0022857">
    <property type="term" value="F:transmembrane transporter activity"/>
    <property type="evidence" value="ECO:0007669"/>
    <property type="project" value="InterPro"/>
</dbReference>
<dbReference type="GO" id="GO:0005886">
    <property type="term" value="C:plasma membrane"/>
    <property type="evidence" value="ECO:0007669"/>
    <property type="project" value="UniProtKB-SubCell"/>
</dbReference>
<dbReference type="VEuPathDB" id="FungiDB:GGTG_10621"/>
<dbReference type="EnsemblFungi" id="EJT71362">
    <property type="protein sequence ID" value="EJT71362"/>
    <property type="gene ID" value="GGTG_10621"/>
</dbReference>
<evidence type="ECO:0000256" key="1">
    <source>
        <dbReference type="ARBA" id="ARBA00004651"/>
    </source>
</evidence>
<dbReference type="InterPro" id="IPR036259">
    <property type="entry name" value="MFS_trans_sf"/>
</dbReference>
<evidence type="ECO:0000256" key="7">
    <source>
        <dbReference type="ARBA" id="ARBA00023136"/>
    </source>
</evidence>
<dbReference type="GeneID" id="20351079"/>
<reference evidence="12" key="2">
    <citation type="submission" date="2010-07" db="EMBL/GenBank/DDBJ databases">
        <authorList>
            <consortium name="The Broad Institute Genome Sequencing Platform"/>
            <consortium name="Broad Institute Genome Sequencing Center for Infectious Disease"/>
            <person name="Ma L.-J."/>
            <person name="Dead R."/>
            <person name="Young S."/>
            <person name="Zeng Q."/>
            <person name="Koehrsen M."/>
            <person name="Alvarado L."/>
            <person name="Berlin A."/>
            <person name="Chapman S.B."/>
            <person name="Chen Z."/>
            <person name="Freedman E."/>
            <person name="Gellesch M."/>
            <person name="Goldberg J."/>
            <person name="Griggs A."/>
            <person name="Gujja S."/>
            <person name="Heilman E.R."/>
            <person name="Heiman D."/>
            <person name="Hepburn T."/>
            <person name="Howarth C."/>
            <person name="Jen D."/>
            <person name="Larson L."/>
            <person name="Mehta T."/>
            <person name="Neiman D."/>
            <person name="Pearson M."/>
            <person name="Roberts A."/>
            <person name="Saif S."/>
            <person name="Shea T."/>
            <person name="Shenoy N."/>
            <person name="Sisk P."/>
            <person name="Stolte C."/>
            <person name="Sykes S."/>
            <person name="Walk T."/>
            <person name="White J."/>
            <person name="Yandava C."/>
            <person name="Haas B."/>
            <person name="Nusbaum C."/>
            <person name="Birren B."/>
        </authorList>
    </citation>
    <scope>NUCLEOTIDE SEQUENCE</scope>
    <source>
        <strain evidence="12">R3-111a-1</strain>
    </source>
</reference>
<name>J3PAU6_GAET3</name>
<dbReference type="FunFam" id="1.20.1720.10:FF:000012">
    <property type="entry name" value="MFS toxin efflux pump (AflT)"/>
    <property type="match status" value="1"/>
</dbReference>
<dbReference type="PROSITE" id="PS50850">
    <property type="entry name" value="MFS"/>
    <property type="match status" value="1"/>
</dbReference>
<keyword evidence="3" id="KW-0813">Transport</keyword>
<dbReference type="SUPFAM" id="SSF103473">
    <property type="entry name" value="MFS general substrate transporter"/>
    <property type="match status" value="1"/>
</dbReference>
<evidence type="ECO:0000256" key="9">
    <source>
        <dbReference type="SAM" id="MobiDB-lite"/>
    </source>
</evidence>
<feature type="transmembrane region" description="Helical" evidence="10">
    <location>
        <begin position="438"/>
        <end position="457"/>
    </location>
</feature>
<feature type="transmembrane region" description="Helical" evidence="10">
    <location>
        <begin position="119"/>
        <end position="145"/>
    </location>
</feature>
<keyword evidence="14" id="KW-1185">Reference proteome</keyword>
<comment type="subcellular location">
    <subcellularLocation>
        <location evidence="1">Cell membrane</location>
        <topology evidence="1">Multi-pass membrane protein</topology>
    </subcellularLocation>
</comment>
<reference evidence="14" key="1">
    <citation type="submission" date="2010-07" db="EMBL/GenBank/DDBJ databases">
        <title>The genome sequence of Gaeumannomyces graminis var. tritici strain R3-111a-1.</title>
        <authorList>
            <consortium name="The Broad Institute Genome Sequencing Platform"/>
            <person name="Ma L.-J."/>
            <person name="Dead R."/>
            <person name="Young S."/>
            <person name="Zeng Q."/>
            <person name="Koehrsen M."/>
            <person name="Alvarado L."/>
            <person name="Berlin A."/>
            <person name="Chapman S.B."/>
            <person name="Chen Z."/>
            <person name="Freedman E."/>
            <person name="Gellesch M."/>
            <person name="Goldberg J."/>
            <person name="Griggs A."/>
            <person name="Gujja S."/>
            <person name="Heilman E.R."/>
            <person name="Heiman D."/>
            <person name="Hepburn T."/>
            <person name="Howarth C."/>
            <person name="Jen D."/>
            <person name="Larson L."/>
            <person name="Mehta T."/>
            <person name="Neiman D."/>
            <person name="Pearson M."/>
            <person name="Roberts A."/>
            <person name="Saif S."/>
            <person name="Shea T."/>
            <person name="Shenoy N."/>
            <person name="Sisk P."/>
            <person name="Stolte C."/>
            <person name="Sykes S."/>
            <person name="Walk T."/>
            <person name="White J."/>
            <person name="Yandava C."/>
            <person name="Haas B."/>
            <person name="Nusbaum C."/>
            <person name="Birren B."/>
        </authorList>
    </citation>
    <scope>NUCLEOTIDE SEQUENCE [LARGE SCALE GENOMIC DNA]</scope>
    <source>
        <strain evidence="14">R3-111a-1</strain>
    </source>
</reference>
<evidence type="ECO:0000259" key="11">
    <source>
        <dbReference type="PROSITE" id="PS50850"/>
    </source>
</evidence>
<comment type="similarity">
    <text evidence="2">Belongs to the major facilitator superfamily. TCR/Tet family.</text>
</comment>
<evidence type="ECO:0000313" key="12">
    <source>
        <dbReference type="EMBL" id="EJT71362.1"/>
    </source>
</evidence>
<feature type="transmembrane region" description="Helical" evidence="10">
    <location>
        <begin position="354"/>
        <end position="377"/>
    </location>
</feature>
<feature type="transmembrane region" description="Helical" evidence="10">
    <location>
        <begin position="589"/>
        <end position="617"/>
    </location>
</feature>
<dbReference type="Gene3D" id="1.20.1250.20">
    <property type="entry name" value="MFS general substrate transporter like domains"/>
    <property type="match status" value="2"/>
</dbReference>
<feature type="transmembrane region" description="Helical" evidence="10">
    <location>
        <begin position="527"/>
        <end position="548"/>
    </location>
</feature>
<feature type="transmembrane region" description="Helical" evidence="10">
    <location>
        <begin position="157"/>
        <end position="175"/>
    </location>
</feature>
<accession>J3PAU6</accession>
<dbReference type="InterPro" id="IPR020846">
    <property type="entry name" value="MFS_dom"/>
</dbReference>
<reference evidence="13" key="4">
    <citation type="journal article" date="2015" name="G3 (Bethesda)">
        <title>Genome sequences of three phytopathogenic species of the Magnaporthaceae family of fungi.</title>
        <authorList>
            <person name="Okagaki L.H."/>
            <person name="Nunes C.C."/>
            <person name="Sailsbery J."/>
            <person name="Clay B."/>
            <person name="Brown D."/>
            <person name="John T."/>
            <person name="Oh Y."/>
            <person name="Young N."/>
            <person name="Fitzgerald M."/>
            <person name="Haas B.J."/>
            <person name="Zeng Q."/>
            <person name="Young S."/>
            <person name="Adiconis X."/>
            <person name="Fan L."/>
            <person name="Levin J.Z."/>
            <person name="Mitchell T.K."/>
            <person name="Okubara P.A."/>
            <person name="Farman M.L."/>
            <person name="Kohn L.M."/>
            <person name="Birren B."/>
            <person name="Ma L.-J."/>
            <person name="Dean R.A."/>
        </authorList>
    </citation>
    <scope>NUCLEOTIDE SEQUENCE</scope>
    <source>
        <strain evidence="13">R3-111a-1</strain>
    </source>
</reference>
<dbReference type="Pfam" id="PF07690">
    <property type="entry name" value="MFS_1"/>
    <property type="match status" value="1"/>
</dbReference>
<organism evidence="12">
    <name type="scientific">Gaeumannomyces tritici (strain R3-111a-1)</name>
    <name type="common">Wheat and barley take-all root rot fungus</name>
    <name type="synonym">Gaeumannomyces graminis var. tritici</name>
    <dbReference type="NCBI Taxonomy" id="644352"/>
    <lineage>
        <taxon>Eukaryota</taxon>
        <taxon>Fungi</taxon>
        <taxon>Dikarya</taxon>
        <taxon>Ascomycota</taxon>
        <taxon>Pezizomycotina</taxon>
        <taxon>Sordariomycetes</taxon>
        <taxon>Sordariomycetidae</taxon>
        <taxon>Magnaporthales</taxon>
        <taxon>Magnaporthaceae</taxon>
        <taxon>Gaeumannomyces</taxon>
    </lineage>
</organism>
<dbReference type="PANTHER" id="PTHR23501:SF199">
    <property type="entry name" value="MFS EFFLUX TRANSPORTER INPD-RELATED"/>
    <property type="match status" value="1"/>
</dbReference>
<gene>
    <name evidence="13" type="primary">20351079</name>
    <name evidence="12" type="ORF">GGTG_10621</name>
</gene>
<sequence>MSAPPKLPLLSFLGDVPSAPTLAPSTPSIMSASEKDFDTTPADGAMPSTEKESEPAGGTGAREVEDISSSAEKPAPAQDDVSITTTTTASAPRTRRPDTPVPQTGMREDGTSYPAGIKLAVLSIALSLAVFLMALDNVIITTAIPRITDEFRSLEDVGWYGSAYLLTTAALQLLFGKFYTFFSVKWIYLIAIGVFELGSLICGVARNSLTLILGRAIAGLGSAGLFSGSLVILAHSVPMATRPLFTGLIGSMYGIASVAGPLLGGVFTDKVTWRWCFFINLPIGAVTIAVIALWFEDPRRPRAAAAAADDDGQEPEPETWRQRLMQFDPLGTLLFTPSIACLLLALQWGGTEHAWGSAVVVALLVVFGVLITVWVYVQYRQGDRATVPPRIIGQRTVWSGSLYSFCISGAFLAVIYFIPIWFQSVKGATAVESGIMNLPMLLAVVVMSVVAGAAVTFWGYYSPFMLLGTLLTSVGFGLISTWGPDTDRPVWIGYQVLAGAGVGLGMQQPLMAVQAVLPIEDVPTGTSVVVFLQTLGGALFVSIGHNVFTNRLVENLSVLFPGVDVAAVLKSGATGLANSLTPEMVPVVLAAYSAALTKVFLVAAALSALSIIGSAFVEWESVKGKDVEMAMA</sequence>
<feature type="transmembrane region" description="Helical" evidence="10">
    <location>
        <begin position="464"/>
        <end position="483"/>
    </location>
</feature>